<evidence type="ECO:0008006" key="3">
    <source>
        <dbReference type="Google" id="ProtNLM"/>
    </source>
</evidence>
<protein>
    <recommendedName>
        <fullName evidence="3">Nuclear transport factor 2 family protein</fullName>
    </recommendedName>
</protein>
<accession>A0ABW1YKY3</accession>
<keyword evidence="2" id="KW-1185">Reference proteome</keyword>
<sequence>MKNLVKYFITLLVSFSADVIAEDNPGKFFQIYMQLGESFDANVANLYDDSAKIHAYRVYPHGLERNMELSGAQWKELVKKLMPIARAKNDKSTFSDINILEVEGGYKIKANRYSERKCYTDTGYYMILKNGDDGNLAIFEEYMETKPLPDC</sequence>
<gene>
    <name evidence="1" type="ORF">ACFQBM_08865</name>
</gene>
<evidence type="ECO:0000313" key="2">
    <source>
        <dbReference type="Proteomes" id="UP001596425"/>
    </source>
</evidence>
<dbReference type="Proteomes" id="UP001596425">
    <property type="component" value="Unassembled WGS sequence"/>
</dbReference>
<proteinExistence type="predicted"/>
<reference evidence="2" key="1">
    <citation type="journal article" date="2019" name="Int. J. Syst. Evol. Microbiol.">
        <title>The Global Catalogue of Microorganisms (GCM) 10K type strain sequencing project: providing services to taxonomists for standard genome sequencing and annotation.</title>
        <authorList>
            <consortium name="The Broad Institute Genomics Platform"/>
            <consortium name="The Broad Institute Genome Sequencing Center for Infectious Disease"/>
            <person name="Wu L."/>
            <person name="Ma J."/>
        </authorList>
    </citation>
    <scope>NUCLEOTIDE SEQUENCE [LARGE SCALE GENOMIC DNA]</scope>
    <source>
        <strain evidence="2">CGMCC 1.13718</strain>
    </source>
</reference>
<organism evidence="1 2">
    <name type="scientific">Microbulbifer taiwanensis</name>
    <dbReference type="NCBI Taxonomy" id="986746"/>
    <lineage>
        <taxon>Bacteria</taxon>
        <taxon>Pseudomonadati</taxon>
        <taxon>Pseudomonadota</taxon>
        <taxon>Gammaproteobacteria</taxon>
        <taxon>Cellvibrionales</taxon>
        <taxon>Microbulbiferaceae</taxon>
        <taxon>Microbulbifer</taxon>
    </lineage>
</organism>
<name>A0ABW1YKY3_9GAMM</name>
<comment type="caution">
    <text evidence="1">The sequence shown here is derived from an EMBL/GenBank/DDBJ whole genome shotgun (WGS) entry which is preliminary data.</text>
</comment>
<evidence type="ECO:0000313" key="1">
    <source>
        <dbReference type="EMBL" id="MFC6633389.1"/>
    </source>
</evidence>
<dbReference type="EMBL" id="JBHSVR010000001">
    <property type="protein sequence ID" value="MFC6633389.1"/>
    <property type="molecule type" value="Genomic_DNA"/>
</dbReference>
<dbReference type="RefSeq" id="WP_226864558.1">
    <property type="nucleotide sequence ID" value="NZ_JACZFR010000001.1"/>
</dbReference>